<keyword evidence="1" id="KW-0808">Transferase</keyword>
<sequence length="289" mass="31306">MAAGTKAGERLVASPAMESLDGTDVDAAVPDRVRELVDRHLGELDRAAPGLVERLYLSGSVALGDYHPGVSDIDFLAVMSRPLGPDELAAVAAVHRGMPSSPHYDGVYLDRASVEAMVDDGRAAPHVVDGVFRGDEPCGELNPVLWLTLDRRGVAVRGPATANLDLRVDPDRLRRWNLDNLKEYWQPLAWQVRQAVAERADDAVAHPVGVVWAVLGPGRLHYTLATGQVASKSEAGVYTAGRFPEWAELIERSLAWRRGHEDVSFVTTDAVAAAALIDAVVEDAWLRWG</sequence>
<dbReference type="InterPro" id="IPR002934">
    <property type="entry name" value="Polymerase_NTP_transf_dom"/>
</dbReference>
<dbReference type="InterPro" id="IPR043519">
    <property type="entry name" value="NT_sf"/>
</dbReference>
<dbReference type="CDD" id="cd05403">
    <property type="entry name" value="NT_KNTase_like"/>
    <property type="match status" value="1"/>
</dbReference>
<organism evidence="4 5">
    <name type="scientific">Rugosimonospora acidiphila</name>
    <dbReference type="NCBI Taxonomy" id="556531"/>
    <lineage>
        <taxon>Bacteria</taxon>
        <taxon>Bacillati</taxon>
        <taxon>Actinomycetota</taxon>
        <taxon>Actinomycetes</taxon>
        <taxon>Micromonosporales</taxon>
        <taxon>Micromonosporaceae</taxon>
        <taxon>Rugosimonospora</taxon>
    </lineage>
</organism>
<comment type="caution">
    <text evidence="4">The sequence shown here is derived from an EMBL/GenBank/DDBJ whole genome shotgun (WGS) entry which is preliminary data.</text>
</comment>
<feature type="domain" description="Adenylyltransferase AadA C-terminal" evidence="3">
    <location>
        <begin position="205"/>
        <end position="269"/>
    </location>
</feature>
<evidence type="ECO:0008006" key="6">
    <source>
        <dbReference type="Google" id="ProtNLM"/>
    </source>
</evidence>
<accession>A0ABP9SM33</accession>
<evidence type="ECO:0000259" key="3">
    <source>
        <dbReference type="Pfam" id="PF13427"/>
    </source>
</evidence>
<dbReference type="EMBL" id="BAABJQ010000028">
    <property type="protein sequence ID" value="GAA5197090.1"/>
    <property type="molecule type" value="Genomic_DNA"/>
</dbReference>
<name>A0ABP9SM33_9ACTN</name>
<evidence type="ECO:0000313" key="4">
    <source>
        <dbReference type="EMBL" id="GAA5197090.1"/>
    </source>
</evidence>
<gene>
    <name evidence="4" type="ORF">GCM10023322_67590</name>
</gene>
<dbReference type="Pfam" id="PF01909">
    <property type="entry name" value="NTP_transf_2"/>
    <property type="match status" value="1"/>
</dbReference>
<reference evidence="5" key="1">
    <citation type="journal article" date="2019" name="Int. J. Syst. Evol. Microbiol.">
        <title>The Global Catalogue of Microorganisms (GCM) 10K type strain sequencing project: providing services to taxonomists for standard genome sequencing and annotation.</title>
        <authorList>
            <consortium name="The Broad Institute Genomics Platform"/>
            <consortium name="The Broad Institute Genome Sequencing Center for Infectious Disease"/>
            <person name="Wu L."/>
            <person name="Ma J."/>
        </authorList>
    </citation>
    <scope>NUCLEOTIDE SEQUENCE [LARGE SCALE GENOMIC DNA]</scope>
    <source>
        <strain evidence="5">JCM 18304</strain>
    </source>
</reference>
<evidence type="ECO:0000259" key="2">
    <source>
        <dbReference type="Pfam" id="PF01909"/>
    </source>
</evidence>
<protein>
    <recommendedName>
        <fullName evidence="6">DUF4111 domain-containing protein</fullName>
    </recommendedName>
</protein>
<evidence type="ECO:0000256" key="1">
    <source>
        <dbReference type="ARBA" id="ARBA00022679"/>
    </source>
</evidence>
<dbReference type="SUPFAM" id="SSF81301">
    <property type="entry name" value="Nucleotidyltransferase"/>
    <property type="match status" value="1"/>
</dbReference>
<proteinExistence type="predicted"/>
<keyword evidence="5" id="KW-1185">Reference proteome</keyword>
<dbReference type="InterPro" id="IPR025184">
    <property type="entry name" value="AadA_C"/>
</dbReference>
<feature type="domain" description="Polymerase nucleotidyl transferase" evidence="2">
    <location>
        <begin position="39"/>
        <end position="83"/>
    </location>
</feature>
<dbReference type="Pfam" id="PF13427">
    <property type="entry name" value="AadA_C"/>
    <property type="match status" value="1"/>
</dbReference>
<dbReference type="Proteomes" id="UP001501570">
    <property type="component" value="Unassembled WGS sequence"/>
</dbReference>
<evidence type="ECO:0000313" key="5">
    <source>
        <dbReference type="Proteomes" id="UP001501570"/>
    </source>
</evidence>